<evidence type="ECO:0000313" key="3">
    <source>
        <dbReference type="Proteomes" id="UP000807469"/>
    </source>
</evidence>
<evidence type="ECO:0000313" key="2">
    <source>
        <dbReference type="EMBL" id="KAF9486473.1"/>
    </source>
</evidence>
<sequence>MDVSAQEIRVQSTSSLAQTGSPSTDVSEGTESLGGMQRCPTMLIQLFAQIMTGLHFLESVGATFILWLCPGLAPEPRIHRYIASLPHSHHHQHHGTSHSRSTTSRRRNGFSRTASDDDLSPYHRDRSVSAYDTGSTARPESHLNLEDERVDAMSRTESWARMERELLAAAAK</sequence>
<reference evidence="2" key="1">
    <citation type="submission" date="2020-11" db="EMBL/GenBank/DDBJ databases">
        <authorList>
            <consortium name="DOE Joint Genome Institute"/>
            <person name="Ahrendt S."/>
            <person name="Riley R."/>
            <person name="Andreopoulos W."/>
            <person name="Labutti K."/>
            <person name="Pangilinan J."/>
            <person name="Ruiz-Duenas F.J."/>
            <person name="Barrasa J.M."/>
            <person name="Sanchez-Garcia M."/>
            <person name="Camarero S."/>
            <person name="Miyauchi S."/>
            <person name="Serrano A."/>
            <person name="Linde D."/>
            <person name="Babiker R."/>
            <person name="Drula E."/>
            <person name="Ayuso-Fernandez I."/>
            <person name="Pacheco R."/>
            <person name="Padilla G."/>
            <person name="Ferreira P."/>
            <person name="Barriuso J."/>
            <person name="Kellner H."/>
            <person name="Castanera R."/>
            <person name="Alfaro M."/>
            <person name="Ramirez L."/>
            <person name="Pisabarro A.G."/>
            <person name="Kuo A."/>
            <person name="Tritt A."/>
            <person name="Lipzen A."/>
            <person name="He G."/>
            <person name="Yan M."/>
            <person name="Ng V."/>
            <person name="Cullen D."/>
            <person name="Martin F."/>
            <person name="Rosso M.-N."/>
            <person name="Henrissat B."/>
            <person name="Hibbett D."/>
            <person name="Martinez A.T."/>
            <person name="Grigoriev I.V."/>
        </authorList>
    </citation>
    <scope>NUCLEOTIDE SEQUENCE</scope>
    <source>
        <strain evidence="2">CIRM-BRFM 674</strain>
    </source>
</reference>
<feature type="region of interest" description="Disordered" evidence="1">
    <location>
        <begin position="87"/>
        <end position="150"/>
    </location>
</feature>
<proteinExistence type="predicted"/>
<dbReference type="AlphaFoldDB" id="A0A9P6D8A5"/>
<evidence type="ECO:0000256" key="1">
    <source>
        <dbReference type="SAM" id="MobiDB-lite"/>
    </source>
</evidence>
<accession>A0A9P6D8A5</accession>
<protein>
    <submittedName>
        <fullName evidence="2">Uncharacterized protein</fullName>
    </submittedName>
</protein>
<comment type="caution">
    <text evidence="2">The sequence shown here is derived from an EMBL/GenBank/DDBJ whole genome shotgun (WGS) entry which is preliminary data.</text>
</comment>
<keyword evidence="3" id="KW-1185">Reference proteome</keyword>
<feature type="compositionally biased region" description="Basic and acidic residues" evidence="1">
    <location>
        <begin position="139"/>
        <end position="150"/>
    </location>
</feature>
<dbReference type="OrthoDB" id="3063983at2759"/>
<feature type="region of interest" description="Disordered" evidence="1">
    <location>
        <begin position="1"/>
        <end position="33"/>
    </location>
</feature>
<dbReference type="EMBL" id="MU155130">
    <property type="protein sequence ID" value="KAF9486473.1"/>
    <property type="molecule type" value="Genomic_DNA"/>
</dbReference>
<dbReference type="Proteomes" id="UP000807469">
    <property type="component" value="Unassembled WGS sequence"/>
</dbReference>
<organism evidence="2 3">
    <name type="scientific">Pholiota conissans</name>
    <dbReference type="NCBI Taxonomy" id="109636"/>
    <lineage>
        <taxon>Eukaryota</taxon>
        <taxon>Fungi</taxon>
        <taxon>Dikarya</taxon>
        <taxon>Basidiomycota</taxon>
        <taxon>Agaricomycotina</taxon>
        <taxon>Agaricomycetes</taxon>
        <taxon>Agaricomycetidae</taxon>
        <taxon>Agaricales</taxon>
        <taxon>Agaricineae</taxon>
        <taxon>Strophariaceae</taxon>
        <taxon>Pholiota</taxon>
    </lineage>
</organism>
<name>A0A9P6D8A5_9AGAR</name>
<feature type="compositionally biased region" description="Basic residues" evidence="1">
    <location>
        <begin position="87"/>
        <end position="109"/>
    </location>
</feature>
<gene>
    <name evidence="2" type="ORF">BDN70DRAFT_870026</name>
</gene>
<feature type="compositionally biased region" description="Polar residues" evidence="1">
    <location>
        <begin position="9"/>
        <end position="30"/>
    </location>
</feature>